<feature type="region of interest" description="Disordered" evidence="1">
    <location>
        <begin position="32"/>
        <end position="51"/>
    </location>
</feature>
<feature type="compositionally biased region" description="Polar residues" evidence="1">
    <location>
        <begin position="32"/>
        <end position="44"/>
    </location>
</feature>
<proteinExistence type="predicted"/>
<protein>
    <submittedName>
        <fullName evidence="3">Uncharacterized mitochondrial protein AtMg00810-like</fullName>
    </submittedName>
</protein>
<dbReference type="AlphaFoldDB" id="A0A6L2JUV0"/>
<comment type="caution">
    <text evidence="3">The sequence shown here is derived from an EMBL/GenBank/DDBJ whole genome shotgun (WGS) entry which is preliminary data.</text>
</comment>
<feature type="domain" description="Reverse transcriptase Ty1/copia-type" evidence="2">
    <location>
        <begin position="118"/>
        <end position="194"/>
    </location>
</feature>
<evidence type="ECO:0000259" key="2">
    <source>
        <dbReference type="Pfam" id="PF07727"/>
    </source>
</evidence>
<dbReference type="InterPro" id="IPR013103">
    <property type="entry name" value="RVT_2"/>
</dbReference>
<evidence type="ECO:0000313" key="3">
    <source>
        <dbReference type="EMBL" id="GEU40362.1"/>
    </source>
</evidence>
<sequence>MFDEYFEPPCVERPVPPAPAAHAPVISAGTPLSITIDQDSPSSNHSPLVSVQQSPSVHQDVAVDNTFEVNPFAPADNNPFVNIFAPKPIELKNFKSAITKDYWFEAMQEEIHEFDRLQVWELVPPPDYAMVISLKWIYKVKLDEYGDVLKNKELLVAKGYRQEEGIDFEESFAPAAKLEAIRIFIANVASKNMMYGWIPDVPHGQLTRLGFAMCMCARYESKPTKKHLKVVKRVFWYLQGSINMGLWSMKDTTMALTEYADADHTGCQDTHRSTSKNAQFLGDKLLSWSSKKHTSTSISSIEAEYIAMSGCCAQILWLMSHVTTGNFQNFK</sequence>
<evidence type="ECO:0000256" key="1">
    <source>
        <dbReference type="SAM" id="MobiDB-lite"/>
    </source>
</evidence>
<accession>A0A6L2JUV0</accession>
<organism evidence="3">
    <name type="scientific">Tanacetum cinerariifolium</name>
    <name type="common">Dalmatian daisy</name>
    <name type="synonym">Chrysanthemum cinerariifolium</name>
    <dbReference type="NCBI Taxonomy" id="118510"/>
    <lineage>
        <taxon>Eukaryota</taxon>
        <taxon>Viridiplantae</taxon>
        <taxon>Streptophyta</taxon>
        <taxon>Embryophyta</taxon>
        <taxon>Tracheophyta</taxon>
        <taxon>Spermatophyta</taxon>
        <taxon>Magnoliopsida</taxon>
        <taxon>eudicotyledons</taxon>
        <taxon>Gunneridae</taxon>
        <taxon>Pentapetalae</taxon>
        <taxon>asterids</taxon>
        <taxon>campanulids</taxon>
        <taxon>Asterales</taxon>
        <taxon>Asteraceae</taxon>
        <taxon>Asteroideae</taxon>
        <taxon>Anthemideae</taxon>
        <taxon>Anthemidinae</taxon>
        <taxon>Tanacetum</taxon>
    </lineage>
</organism>
<dbReference type="Pfam" id="PF07727">
    <property type="entry name" value="RVT_2"/>
    <property type="match status" value="1"/>
</dbReference>
<name>A0A6L2JUV0_TANCI</name>
<reference evidence="3" key="1">
    <citation type="journal article" date="2019" name="Sci. Rep.">
        <title>Draft genome of Tanacetum cinerariifolium, the natural source of mosquito coil.</title>
        <authorList>
            <person name="Yamashiro T."/>
            <person name="Shiraishi A."/>
            <person name="Satake H."/>
            <person name="Nakayama K."/>
        </authorList>
    </citation>
    <scope>NUCLEOTIDE SEQUENCE</scope>
</reference>
<dbReference type="PANTHER" id="PTHR11439">
    <property type="entry name" value="GAG-POL-RELATED RETROTRANSPOSON"/>
    <property type="match status" value="1"/>
</dbReference>
<dbReference type="EMBL" id="BKCJ010001292">
    <property type="protein sequence ID" value="GEU40362.1"/>
    <property type="molecule type" value="Genomic_DNA"/>
</dbReference>
<dbReference type="PANTHER" id="PTHR11439:SF509">
    <property type="entry name" value="RNA-DIRECTED DNA POLYMERASE"/>
    <property type="match status" value="1"/>
</dbReference>
<dbReference type="CDD" id="cd09272">
    <property type="entry name" value="RNase_HI_RT_Ty1"/>
    <property type="match status" value="1"/>
</dbReference>
<gene>
    <name evidence="3" type="ORF">Tci_012340</name>
</gene>